<dbReference type="OrthoDB" id="9806837at2"/>
<dbReference type="CDD" id="cd02516">
    <property type="entry name" value="CDP-ME_synthetase"/>
    <property type="match status" value="1"/>
</dbReference>
<accession>A8F5D0</accession>
<organism evidence="3 4">
    <name type="scientific">Pseudothermotoga lettingae (strain ATCC BAA-301 / DSM 14385 / NBRC 107922 / TMO)</name>
    <name type="common">Thermotoga lettingae</name>
    <dbReference type="NCBI Taxonomy" id="416591"/>
    <lineage>
        <taxon>Bacteria</taxon>
        <taxon>Thermotogati</taxon>
        <taxon>Thermotogota</taxon>
        <taxon>Thermotogae</taxon>
        <taxon>Thermotogales</taxon>
        <taxon>Thermotogaceae</taxon>
        <taxon>Pseudothermotoga</taxon>
    </lineage>
</organism>
<proteinExistence type="predicted"/>
<dbReference type="Proteomes" id="UP000002016">
    <property type="component" value="Chromosome"/>
</dbReference>
<dbReference type="AlphaFoldDB" id="A8F5D0"/>
<dbReference type="PANTHER" id="PTHR43015:SF1">
    <property type="entry name" value="D-RIBITOL-5-PHOSPHATE CYTIDYLYLTRANSFERASE"/>
    <property type="match status" value="1"/>
</dbReference>
<dbReference type="InterPro" id="IPR034683">
    <property type="entry name" value="IspD/TarI"/>
</dbReference>
<evidence type="ECO:0000313" key="3">
    <source>
        <dbReference type="EMBL" id="ABV33364.1"/>
    </source>
</evidence>
<reference evidence="3 4" key="2">
    <citation type="journal article" date="2009" name="Proc. Natl. Acad. Sci. U.S.A.">
        <title>On the chimeric nature, thermophilic origin, and phylogenetic placement of the Thermotogales.</title>
        <authorList>
            <person name="Zhaxybayeva O."/>
            <person name="Swithers K.S."/>
            <person name="Lapierre P."/>
            <person name="Fournier G.P."/>
            <person name="Bickhart D.M."/>
            <person name="DeBoy R.T."/>
            <person name="Nelson K.E."/>
            <person name="Nesbo C.L."/>
            <person name="Doolittle W.F."/>
            <person name="Gogarten J.P."/>
            <person name="Noll K.M."/>
        </authorList>
    </citation>
    <scope>NUCLEOTIDE SEQUENCE [LARGE SCALE GENOMIC DNA]</scope>
    <source>
        <strain evidence="4">ATCC BAA-301 / DSM 14385 / NBRC 107922 / TMO</strain>
    </source>
</reference>
<dbReference type="KEGG" id="tle:Tlet_0798"/>
<dbReference type="InterPro" id="IPR029044">
    <property type="entry name" value="Nucleotide-diphossugar_trans"/>
</dbReference>
<sequence length="223" mass="25255">MTVGIIMAAGTGNRFKSEIPKQFCMLGDKPVINYCLKSFEKSHLIDNCLIMVPTNWQEEVKKMIEGFRKPKWVLPGGATRHETSLIALEFLRDINPSVVVFHDAARPFLRVKLLNRVIEEAHLFGAATAAIPVNDTVVYAKDMFVNNYLSREGLYRIQTPQAFAFEIALNAFERFHANDGTEPVLLSGGKVRIVPGDLLCFKITYPDDLQFAQFVYPTWNELD</sequence>
<keyword evidence="1" id="KW-0808">Transferase</keyword>
<dbReference type="SUPFAM" id="SSF53448">
    <property type="entry name" value="Nucleotide-diphospho-sugar transferases"/>
    <property type="match status" value="1"/>
</dbReference>
<protein>
    <submittedName>
        <fullName evidence="3">4-diphosphocytidyl-2C-methyl-D-erythritol synthase</fullName>
    </submittedName>
</protein>
<gene>
    <name evidence="3" type="ordered locus">Tlet_0798</name>
</gene>
<reference evidence="3 4" key="1">
    <citation type="submission" date="2007-08" db="EMBL/GenBank/DDBJ databases">
        <title>Complete sequence of Thermotoga lettingae TMO.</title>
        <authorList>
            <consortium name="US DOE Joint Genome Institute"/>
            <person name="Copeland A."/>
            <person name="Lucas S."/>
            <person name="Lapidus A."/>
            <person name="Barry K."/>
            <person name="Glavina del Rio T."/>
            <person name="Dalin E."/>
            <person name="Tice H."/>
            <person name="Pitluck S."/>
            <person name="Foster B."/>
            <person name="Bruce D."/>
            <person name="Schmutz J."/>
            <person name="Larimer F."/>
            <person name="Land M."/>
            <person name="Hauser L."/>
            <person name="Kyrpides N."/>
            <person name="Mikhailova N."/>
            <person name="Nelson K."/>
            <person name="Gogarten J.P."/>
            <person name="Noll K."/>
            <person name="Richardson P."/>
        </authorList>
    </citation>
    <scope>NUCLEOTIDE SEQUENCE [LARGE SCALE GENOMIC DNA]</scope>
    <source>
        <strain evidence="4">ATCC BAA-301 / DSM 14385 / NBRC 107922 / TMO</strain>
    </source>
</reference>
<keyword evidence="2" id="KW-0548">Nucleotidyltransferase</keyword>
<name>A8F5D0_PSELT</name>
<evidence type="ECO:0000313" key="4">
    <source>
        <dbReference type="Proteomes" id="UP000002016"/>
    </source>
</evidence>
<dbReference type="eggNOG" id="COG1211">
    <property type="taxonomic scope" value="Bacteria"/>
</dbReference>
<dbReference type="PANTHER" id="PTHR43015">
    <property type="entry name" value="D-RIBITOL-5-PHOSPHATE CYTIDYLYLTRANSFERASE"/>
    <property type="match status" value="1"/>
</dbReference>
<dbReference type="EMBL" id="CP000812">
    <property type="protein sequence ID" value="ABV33364.1"/>
    <property type="molecule type" value="Genomic_DNA"/>
</dbReference>
<dbReference type="Gene3D" id="3.90.550.10">
    <property type="entry name" value="Spore Coat Polysaccharide Biosynthesis Protein SpsA, Chain A"/>
    <property type="match status" value="1"/>
</dbReference>
<dbReference type="STRING" id="416591.Tlet_0798"/>
<dbReference type="HOGENOM" id="CLU_061281_2_2_0"/>
<keyword evidence="4" id="KW-1185">Reference proteome</keyword>
<evidence type="ECO:0000256" key="2">
    <source>
        <dbReference type="ARBA" id="ARBA00022695"/>
    </source>
</evidence>
<dbReference type="RefSeq" id="WP_012002845.1">
    <property type="nucleotide sequence ID" value="NC_009828.1"/>
</dbReference>
<evidence type="ECO:0000256" key="1">
    <source>
        <dbReference type="ARBA" id="ARBA00022679"/>
    </source>
</evidence>
<dbReference type="GO" id="GO:0005829">
    <property type="term" value="C:cytosol"/>
    <property type="evidence" value="ECO:0007669"/>
    <property type="project" value="TreeGrafter"/>
</dbReference>
<dbReference type="Pfam" id="PF01128">
    <property type="entry name" value="IspD"/>
    <property type="match status" value="1"/>
</dbReference>
<dbReference type="GO" id="GO:0070567">
    <property type="term" value="F:cytidylyltransferase activity"/>
    <property type="evidence" value="ECO:0007669"/>
    <property type="project" value="InterPro"/>
</dbReference>